<protein>
    <submittedName>
        <fullName evidence="2">Uncharacterized protein</fullName>
    </submittedName>
</protein>
<reference evidence="2" key="1">
    <citation type="submission" date="2023-03" db="EMBL/GenBank/DDBJ databases">
        <title>Amycolatopsis taiwanensis NBRC 103393.</title>
        <authorList>
            <person name="Ichikawa N."/>
            <person name="Sato H."/>
            <person name="Tonouchi N."/>
        </authorList>
    </citation>
    <scope>NUCLEOTIDE SEQUENCE</scope>
    <source>
        <strain evidence="2">NBRC 103393</strain>
    </source>
</reference>
<feature type="region of interest" description="Disordered" evidence="1">
    <location>
        <begin position="1"/>
        <end position="36"/>
    </location>
</feature>
<accession>A0A9W6QZC4</accession>
<proteinExistence type="predicted"/>
<evidence type="ECO:0000313" key="2">
    <source>
        <dbReference type="EMBL" id="GLY66761.1"/>
    </source>
</evidence>
<dbReference type="Proteomes" id="UP001165136">
    <property type="component" value="Unassembled WGS sequence"/>
</dbReference>
<evidence type="ECO:0000256" key="1">
    <source>
        <dbReference type="SAM" id="MobiDB-lite"/>
    </source>
</evidence>
<dbReference type="RefSeq" id="WP_285487462.1">
    <property type="nucleotide sequence ID" value="NZ_BSTI01000006.1"/>
</dbReference>
<dbReference type="AlphaFoldDB" id="A0A9W6QZC4"/>
<evidence type="ECO:0000313" key="3">
    <source>
        <dbReference type="Proteomes" id="UP001165136"/>
    </source>
</evidence>
<dbReference type="EMBL" id="BSTI01000006">
    <property type="protein sequence ID" value="GLY66761.1"/>
    <property type="molecule type" value="Genomic_DNA"/>
</dbReference>
<gene>
    <name evidence="2" type="ORF">Atai01_33800</name>
</gene>
<sequence>MNSNTAQVSEPIGDASETDRPIPAQRLDSPSGVISGSVVEDVDDGVVILGYN</sequence>
<keyword evidence="3" id="KW-1185">Reference proteome</keyword>
<organism evidence="2 3">
    <name type="scientific">Amycolatopsis taiwanensis</name>
    <dbReference type="NCBI Taxonomy" id="342230"/>
    <lineage>
        <taxon>Bacteria</taxon>
        <taxon>Bacillati</taxon>
        <taxon>Actinomycetota</taxon>
        <taxon>Actinomycetes</taxon>
        <taxon>Pseudonocardiales</taxon>
        <taxon>Pseudonocardiaceae</taxon>
        <taxon>Amycolatopsis</taxon>
    </lineage>
</organism>
<name>A0A9W6QZC4_9PSEU</name>
<comment type="caution">
    <text evidence="2">The sequence shown here is derived from an EMBL/GenBank/DDBJ whole genome shotgun (WGS) entry which is preliminary data.</text>
</comment>